<dbReference type="EMBL" id="CASHTH010003360">
    <property type="protein sequence ID" value="CAI8043846.1"/>
    <property type="molecule type" value="Genomic_DNA"/>
</dbReference>
<feature type="non-terminal residue" evidence="1">
    <location>
        <position position="1"/>
    </location>
</feature>
<proteinExistence type="predicted"/>
<feature type="non-terminal residue" evidence="1">
    <location>
        <position position="63"/>
    </location>
</feature>
<evidence type="ECO:0000313" key="2">
    <source>
        <dbReference type="Proteomes" id="UP001174909"/>
    </source>
</evidence>
<keyword evidence="2" id="KW-1185">Reference proteome</keyword>
<organism evidence="1 2">
    <name type="scientific">Geodia barretti</name>
    <name type="common">Barrett's horny sponge</name>
    <dbReference type="NCBI Taxonomy" id="519541"/>
    <lineage>
        <taxon>Eukaryota</taxon>
        <taxon>Metazoa</taxon>
        <taxon>Porifera</taxon>
        <taxon>Demospongiae</taxon>
        <taxon>Heteroscleromorpha</taxon>
        <taxon>Tetractinellida</taxon>
        <taxon>Astrophorina</taxon>
        <taxon>Geodiidae</taxon>
        <taxon>Geodia</taxon>
    </lineage>
</organism>
<dbReference type="AlphaFoldDB" id="A0AA35TAG6"/>
<accession>A0AA35TAG6</accession>
<comment type="caution">
    <text evidence="1">The sequence shown here is derived from an EMBL/GenBank/DDBJ whole genome shotgun (WGS) entry which is preliminary data.</text>
</comment>
<reference evidence="1" key="1">
    <citation type="submission" date="2023-03" db="EMBL/GenBank/DDBJ databases">
        <authorList>
            <person name="Steffen K."/>
            <person name="Cardenas P."/>
        </authorList>
    </citation>
    <scope>NUCLEOTIDE SEQUENCE</scope>
</reference>
<sequence>LKATVLYNYTEYNSIATHQTRRLASHYCCFLQYYCRQEPRIWPSEGRHRQVSSAPRSHHLHQP</sequence>
<evidence type="ECO:0000313" key="1">
    <source>
        <dbReference type="EMBL" id="CAI8043846.1"/>
    </source>
</evidence>
<gene>
    <name evidence="1" type="ORF">GBAR_LOCUS24336</name>
</gene>
<name>A0AA35TAG6_GEOBA</name>
<dbReference type="Proteomes" id="UP001174909">
    <property type="component" value="Unassembled WGS sequence"/>
</dbReference>
<protein>
    <submittedName>
        <fullName evidence="1">Uncharacterized protein</fullName>
    </submittedName>
</protein>